<accession>W0AD12</accession>
<gene>
    <name evidence="1" type="ORF">NX02_16435</name>
</gene>
<dbReference type="HOGENOM" id="CLU_3398533_0_0_5"/>
<name>W0AD12_9SPHN</name>
<organism evidence="1 2">
    <name type="scientific">Sphingomonas sanxanigenens DSM 19645 = NX02</name>
    <dbReference type="NCBI Taxonomy" id="1123269"/>
    <lineage>
        <taxon>Bacteria</taxon>
        <taxon>Pseudomonadati</taxon>
        <taxon>Pseudomonadota</taxon>
        <taxon>Alphaproteobacteria</taxon>
        <taxon>Sphingomonadales</taxon>
        <taxon>Sphingomonadaceae</taxon>
        <taxon>Sphingomonas</taxon>
    </lineage>
</organism>
<dbReference type="KEGG" id="ssan:NX02_16435"/>
<dbReference type="EMBL" id="CP006644">
    <property type="protein sequence ID" value="AHE54966.1"/>
    <property type="molecule type" value="Genomic_DNA"/>
</dbReference>
<keyword evidence="2" id="KW-1185">Reference proteome</keyword>
<proteinExistence type="predicted"/>
<reference evidence="1 2" key="1">
    <citation type="submission" date="2013-07" db="EMBL/GenBank/DDBJ databases">
        <title>Completed genome of Sphingomonas sanxanigenens NX02.</title>
        <authorList>
            <person name="Ma T."/>
            <person name="Huang H."/>
            <person name="Wu M."/>
            <person name="Li X."/>
            <person name="Li G."/>
        </authorList>
    </citation>
    <scope>NUCLEOTIDE SEQUENCE [LARGE SCALE GENOMIC DNA]</scope>
    <source>
        <strain evidence="1 2">NX02</strain>
    </source>
</reference>
<protein>
    <submittedName>
        <fullName evidence="1">Uncharacterized protein</fullName>
    </submittedName>
</protein>
<dbReference type="Proteomes" id="UP000018851">
    <property type="component" value="Chromosome"/>
</dbReference>
<evidence type="ECO:0000313" key="1">
    <source>
        <dbReference type="EMBL" id="AHE54966.1"/>
    </source>
</evidence>
<evidence type="ECO:0000313" key="2">
    <source>
        <dbReference type="Proteomes" id="UP000018851"/>
    </source>
</evidence>
<sequence length="31" mass="3143">MFLALLLVALALPACSERASGGSKLPTMPLA</sequence>
<dbReference type="AlphaFoldDB" id="W0AD12"/>